<comment type="similarity">
    <text evidence="3">Belongs to the methyl-accepting chemotaxis (MCP) protein family.</text>
</comment>
<name>A0A318HDH1_9BURK</name>
<dbReference type="PRINTS" id="PR00260">
    <property type="entry name" value="CHEMTRNSDUCR"/>
</dbReference>
<evidence type="ECO:0000313" key="9">
    <source>
        <dbReference type="Proteomes" id="UP000247811"/>
    </source>
</evidence>
<keyword evidence="9" id="KW-1185">Reference proteome</keyword>
<dbReference type="GO" id="GO:0007165">
    <property type="term" value="P:signal transduction"/>
    <property type="evidence" value="ECO:0007669"/>
    <property type="project" value="UniProtKB-KW"/>
</dbReference>
<keyword evidence="5" id="KW-1133">Transmembrane helix</keyword>
<dbReference type="GO" id="GO:0005886">
    <property type="term" value="C:plasma membrane"/>
    <property type="evidence" value="ECO:0007669"/>
    <property type="project" value="TreeGrafter"/>
</dbReference>
<dbReference type="InterPro" id="IPR004089">
    <property type="entry name" value="MCPsignal_dom"/>
</dbReference>
<keyword evidence="5" id="KW-0812">Transmembrane</keyword>
<evidence type="ECO:0000256" key="2">
    <source>
        <dbReference type="ARBA" id="ARBA00022481"/>
    </source>
</evidence>
<feature type="domain" description="HAMP" evidence="7">
    <location>
        <begin position="206"/>
        <end position="258"/>
    </location>
</feature>
<dbReference type="SMART" id="SM00283">
    <property type="entry name" value="MA"/>
    <property type="match status" value="1"/>
</dbReference>
<evidence type="ECO:0000256" key="5">
    <source>
        <dbReference type="SAM" id="Phobius"/>
    </source>
</evidence>
<dbReference type="AlphaFoldDB" id="A0A318HDH1"/>
<evidence type="ECO:0000256" key="3">
    <source>
        <dbReference type="ARBA" id="ARBA00029447"/>
    </source>
</evidence>
<feature type="domain" description="Methyl-accepting transducer" evidence="6">
    <location>
        <begin position="263"/>
        <end position="492"/>
    </location>
</feature>
<feature type="transmembrane region" description="Helical" evidence="5">
    <location>
        <begin position="182"/>
        <end position="204"/>
    </location>
</feature>
<organism evidence="8 9">
    <name type="scientific">Sphaerotilus hippei</name>
    <dbReference type="NCBI Taxonomy" id="744406"/>
    <lineage>
        <taxon>Bacteria</taxon>
        <taxon>Pseudomonadati</taxon>
        <taxon>Pseudomonadota</taxon>
        <taxon>Betaproteobacteria</taxon>
        <taxon>Burkholderiales</taxon>
        <taxon>Sphaerotilaceae</taxon>
        <taxon>Sphaerotilus</taxon>
    </lineage>
</organism>
<dbReference type="PROSITE" id="PS50111">
    <property type="entry name" value="CHEMOTAXIS_TRANSDUC_2"/>
    <property type="match status" value="1"/>
</dbReference>
<keyword evidence="4" id="KW-0807">Transducer</keyword>
<keyword evidence="2" id="KW-0488">Methylation</keyword>
<dbReference type="SUPFAM" id="SSF58104">
    <property type="entry name" value="Methyl-accepting chemotaxis protein (MCP) signaling domain"/>
    <property type="match status" value="1"/>
</dbReference>
<dbReference type="PROSITE" id="PS50885">
    <property type="entry name" value="HAMP"/>
    <property type="match status" value="1"/>
</dbReference>
<dbReference type="InterPro" id="IPR003660">
    <property type="entry name" value="HAMP_dom"/>
</dbReference>
<dbReference type="EMBL" id="QJJS01000004">
    <property type="protein sequence ID" value="PXW97516.1"/>
    <property type="molecule type" value="Genomic_DNA"/>
</dbReference>
<evidence type="ECO:0000259" key="6">
    <source>
        <dbReference type="PROSITE" id="PS50111"/>
    </source>
</evidence>
<comment type="subcellular location">
    <subcellularLocation>
        <location evidence="1">Membrane</location>
    </subcellularLocation>
</comment>
<dbReference type="Proteomes" id="UP000247811">
    <property type="component" value="Unassembled WGS sequence"/>
</dbReference>
<comment type="caution">
    <text evidence="8">The sequence shown here is derived from an EMBL/GenBank/DDBJ whole genome shotgun (WGS) entry which is preliminary data.</text>
</comment>
<dbReference type="CDD" id="cd11386">
    <property type="entry name" value="MCP_signal"/>
    <property type="match status" value="1"/>
</dbReference>
<dbReference type="OrthoDB" id="1884279at2"/>
<sequence>MNIDRKVPLAFALALLLTLAAGLGGLFISSRSLDTLRADVLERVADERATAVMVSHFKTQVQEWKNLLLRGMDGALLERHWSAFQDEEKAVAEGAQALKARLRDPALRELLERFIAAHRQMATGYRAGLEKFKDNGLEPSIGDLMVRGIDREPARLLDALQQQIAAHSADIAAEAFRQGRQAVGWSVGLMLLATALGITIGLMLSRSVVQPLRHAIEVASDVAGGNLTRVIHVPGRDETSQLLQALAHMQDRLRQLVGQVRDSAETVANASAEIAHGSADLAMRTEQQAAALQQTNASMETLGSSSHHNAVDARQACDLAQQASGVARQGGQVVHEVVDTMHGIGEDSRRIADIIGVIDAIAFQTHLLALNASVEAARAGAQGRGFAVVADEVRTLARRSGDASRDIRALIASSGDRVERGRALVDRAGSTMEQVVLAIGQVHDLVTRISQASGTQNEGVRHIGLAVQHIDQGTQKNAALVQETSAAAESLRRQAQRLVGTVGVFRFEPPRLKKPACAPIQPW</sequence>
<keyword evidence="8" id="KW-0675">Receptor</keyword>
<dbReference type="InterPro" id="IPR051310">
    <property type="entry name" value="MCP_chemotaxis"/>
</dbReference>
<proteinExistence type="inferred from homology"/>
<dbReference type="PANTHER" id="PTHR43531">
    <property type="entry name" value="PROTEIN ICFG"/>
    <property type="match status" value="1"/>
</dbReference>
<reference evidence="8 9" key="1">
    <citation type="submission" date="2018-05" db="EMBL/GenBank/DDBJ databases">
        <title>Genomic Encyclopedia of Type Strains, Phase IV (KMG-IV): sequencing the most valuable type-strain genomes for metagenomic binning, comparative biology and taxonomic classification.</title>
        <authorList>
            <person name="Goeker M."/>
        </authorList>
    </citation>
    <scope>NUCLEOTIDE SEQUENCE [LARGE SCALE GENOMIC DNA]</scope>
    <source>
        <strain evidence="8 9">DSM 566</strain>
    </source>
</reference>
<dbReference type="FunFam" id="1.10.287.950:FF:000001">
    <property type="entry name" value="Methyl-accepting chemotaxis sensory transducer"/>
    <property type="match status" value="1"/>
</dbReference>
<evidence type="ECO:0000256" key="1">
    <source>
        <dbReference type="ARBA" id="ARBA00004370"/>
    </source>
</evidence>
<dbReference type="PANTHER" id="PTHR43531:SF14">
    <property type="entry name" value="METHYL-ACCEPTING CHEMOTAXIS PROTEIN I-RELATED"/>
    <property type="match status" value="1"/>
</dbReference>
<gene>
    <name evidence="8" type="ORF">C7444_104118</name>
</gene>
<dbReference type="Gene3D" id="1.10.287.950">
    <property type="entry name" value="Methyl-accepting chemotaxis protein"/>
    <property type="match status" value="1"/>
</dbReference>
<dbReference type="Pfam" id="PF00672">
    <property type="entry name" value="HAMP"/>
    <property type="match status" value="1"/>
</dbReference>
<dbReference type="GO" id="GO:0006935">
    <property type="term" value="P:chemotaxis"/>
    <property type="evidence" value="ECO:0007669"/>
    <property type="project" value="InterPro"/>
</dbReference>
<dbReference type="InterPro" id="IPR004090">
    <property type="entry name" value="Chemotax_Me-accpt_rcpt"/>
</dbReference>
<protein>
    <submittedName>
        <fullName evidence="8">Methyl-accepting chemotaxis protein-1 (Serine sensor receptor)</fullName>
    </submittedName>
</protein>
<evidence type="ECO:0000259" key="7">
    <source>
        <dbReference type="PROSITE" id="PS50885"/>
    </source>
</evidence>
<accession>A0A318HDH1</accession>
<keyword evidence="5" id="KW-0472">Membrane</keyword>
<dbReference type="Pfam" id="PF00015">
    <property type="entry name" value="MCPsignal"/>
    <property type="match status" value="1"/>
</dbReference>
<dbReference type="SMART" id="SM00304">
    <property type="entry name" value="HAMP"/>
    <property type="match status" value="1"/>
</dbReference>
<dbReference type="GO" id="GO:0004888">
    <property type="term" value="F:transmembrane signaling receptor activity"/>
    <property type="evidence" value="ECO:0007669"/>
    <property type="project" value="InterPro"/>
</dbReference>
<dbReference type="RefSeq" id="WP_110399912.1">
    <property type="nucleotide sequence ID" value="NZ_QJJS01000004.1"/>
</dbReference>
<evidence type="ECO:0000313" key="8">
    <source>
        <dbReference type="EMBL" id="PXW97516.1"/>
    </source>
</evidence>
<evidence type="ECO:0000256" key="4">
    <source>
        <dbReference type="PROSITE-ProRule" id="PRU00284"/>
    </source>
</evidence>
<dbReference type="CDD" id="cd06225">
    <property type="entry name" value="HAMP"/>
    <property type="match status" value="1"/>
</dbReference>